<evidence type="ECO:0000256" key="1">
    <source>
        <dbReference type="SAM" id="Phobius"/>
    </source>
</evidence>
<evidence type="ECO:0008006" key="5">
    <source>
        <dbReference type="Google" id="ProtNLM"/>
    </source>
</evidence>
<feature type="transmembrane region" description="Helical" evidence="1">
    <location>
        <begin position="118"/>
        <end position="135"/>
    </location>
</feature>
<keyword evidence="1" id="KW-1133">Transmembrane helix</keyword>
<dbReference type="EMBL" id="VDFR01000005">
    <property type="protein sequence ID" value="TNC51771.1"/>
    <property type="molecule type" value="Genomic_DNA"/>
</dbReference>
<feature type="transmembrane region" description="Helical" evidence="1">
    <location>
        <begin position="80"/>
        <end position="98"/>
    </location>
</feature>
<evidence type="ECO:0000313" key="3">
    <source>
        <dbReference type="EMBL" id="TNC52117.1"/>
    </source>
</evidence>
<dbReference type="PANTHER" id="PTHR36974:SF1">
    <property type="entry name" value="DOXX FAMILY MEMBRANE PROTEIN"/>
    <property type="match status" value="1"/>
</dbReference>
<name>A0A5C4N3U4_9ACTN</name>
<feature type="transmembrane region" description="Helical" evidence="1">
    <location>
        <begin position="16"/>
        <end position="35"/>
    </location>
</feature>
<dbReference type="Proteomes" id="UP000306740">
    <property type="component" value="Unassembled WGS sequence"/>
</dbReference>
<dbReference type="AlphaFoldDB" id="A0A5C4N3U4"/>
<reference evidence="3 4" key="1">
    <citation type="submission" date="2019-05" db="EMBL/GenBank/DDBJ databases">
        <title>Mumia sp. nov., isolated from the intestinal contents of plateau pika (Ochotona curzoniae) in the Qinghai-Tibet plateau of China.</title>
        <authorList>
            <person name="Tian Z."/>
        </authorList>
    </citation>
    <scope>NUCLEOTIDE SEQUENCE [LARGE SCALE GENOMIC DNA]</scope>
    <source>
        <strain evidence="4">527</strain>
        <strain evidence="3">Z527</strain>
    </source>
</reference>
<dbReference type="EMBL" id="VDFR01000004">
    <property type="protein sequence ID" value="TNC52117.1"/>
    <property type="molecule type" value="Genomic_DNA"/>
</dbReference>
<sequence>MSDTPATTSGSVPRTLGRVALGAFLLAAGISHLTWARGEFLAQVPDWVPLDGDTVVIASGLVEIGLGGALIGLPGKRVAVGWLTAAFFVAIFPGNISQYVTHTDAFGLTTDRARAVRLLFQPLLVLWALWATGAWRDRPRRG</sequence>
<gene>
    <name evidence="3" type="ORF">FHE65_00635</name>
    <name evidence="2" type="ORF">FHE65_01295</name>
</gene>
<evidence type="ECO:0000313" key="2">
    <source>
        <dbReference type="EMBL" id="TNC51771.1"/>
    </source>
</evidence>
<feature type="transmembrane region" description="Helical" evidence="1">
    <location>
        <begin position="55"/>
        <end position="73"/>
    </location>
</feature>
<dbReference type="OrthoDB" id="9788974at2"/>
<keyword evidence="1" id="KW-0472">Membrane</keyword>
<dbReference type="RefSeq" id="WP_139104968.1">
    <property type="nucleotide sequence ID" value="NZ_VDFR01000004.1"/>
</dbReference>
<accession>A0A5C4N3U4</accession>
<evidence type="ECO:0000313" key="4">
    <source>
        <dbReference type="Proteomes" id="UP000306740"/>
    </source>
</evidence>
<keyword evidence="1" id="KW-0812">Transmembrane</keyword>
<dbReference type="PANTHER" id="PTHR36974">
    <property type="entry name" value="MEMBRANE PROTEIN-RELATED"/>
    <property type="match status" value="1"/>
</dbReference>
<comment type="caution">
    <text evidence="3">The sequence shown here is derived from an EMBL/GenBank/DDBJ whole genome shotgun (WGS) entry which is preliminary data.</text>
</comment>
<organism evidence="3 4">
    <name type="scientific">Mumia zhuanghuii</name>
    <dbReference type="NCBI Taxonomy" id="2585211"/>
    <lineage>
        <taxon>Bacteria</taxon>
        <taxon>Bacillati</taxon>
        <taxon>Actinomycetota</taxon>
        <taxon>Actinomycetes</taxon>
        <taxon>Propionibacteriales</taxon>
        <taxon>Nocardioidaceae</taxon>
        <taxon>Mumia</taxon>
    </lineage>
</organism>
<proteinExistence type="predicted"/>
<protein>
    <recommendedName>
        <fullName evidence="5">DoxX family membrane protein</fullName>
    </recommendedName>
</protein>